<name>A0A8S5P8W2_9CAUD</name>
<dbReference type="EMBL" id="BK015368">
    <property type="protein sequence ID" value="DAE03518.1"/>
    <property type="molecule type" value="Genomic_DNA"/>
</dbReference>
<proteinExistence type="predicted"/>
<protein>
    <submittedName>
        <fullName evidence="1">Tail component</fullName>
    </submittedName>
</protein>
<sequence length="138" mass="16577">MIFEMEVLIQKALTSNPRIVNYVAKTKQGYPNIGANRVPHGVFPLIEYHQIYGSDEQFGDDRLLSRKMSFQVGIYSEEYDYYEIQNEVDREMRKLGFTCYRDYTYTMDDTKVIHRIFSYSISINARMYQQLLRKWRVK</sequence>
<organism evidence="1">
    <name type="scientific">Siphoviridae sp. ctpoI7</name>
    <dbReference type="NCBI Taxonomy" id="2825678"/>
    <lineage>
        <taxon>Viruses</taxon>
        <taxon>Duplodnaviria</taxon>
        <taxon>Heunggongvirae</taxon>
        <taxon>Uroviricota</taxon>
        <taxon>Caudoviricetes</taxon>
    </lineage>
</organism>
<evidence type="ECO:0000313" key="1">
    <source>
        <dbReference type="EMBL" id="DAE03518.1"/>
    </source>
</evidence>
<accession>A0A8S5P8W2</accession>
<reference evidence="1" key="1">
    <citation type="journal article" date="2021" name="Proc. Natl. Acad. Sci. U.S.A.">
        <title>A Catalog of Tens of Thousands of Viruses from Human Metagenomes Reveals Hidden Associations with Chronic Diseases.</title>
        <authorList>
            <person name="Tisza M.J."/>
            <person name="Buck C.B."/>
        </authorList>
    </citation>
    <scope>NUCLEOTIDE SEQUENCE</scope>
    <source>
        <strain evidence="1">CtpoI7</strain>
    </source>
</reference>